<reference evidence="2" key="2">
    <citation type="journal article" date="2022" name="Res Sq">
        <title>Comparative Genomics Reveals Insights into the Divergent Evolution of Astigmatic Mites and Household Pest Adaptations.</title>
        <authorList>
            <person name="Xiong Q."/>
            <person name="Wan A.T.-Y."/>
            <person name="Liu X.-Y."/>
            <person name="Fung C.S.-H."/>
            <person name="Xiao X."/>
            <person name="Malainual N."/>
            <person name="Hou J."/>
            <person name="Wang L."/>
            <person name="Wang M."/>
            <person name="Yang K."/>
            <person name="Cui Y."/>
            <person name="Leung E."/>
            <person name="Nong W."/>
            <person name="Shin S.-K."/>
            <person name="Au S."/>
            <person name="Jeong K.Y."/>
            <person name="Chew F.T."/>
            <person name="Hui J."/>
            <person name="Leung T.F."/>
            <person name="Tungtrongchitr A."/>
            <person name="Zhong N."/>
            <person name="Liu Z."/>
            <person name="Tsui S."/>
        </authorList>
    </citation>
    <scope>NUCLEOTIDE SEQUENCE</scope>
    <source>
        <strain evidence="2">Derf</strain>
        <tissue evidence="2">Whole organism</tissue>
    </source>
</reference>
<name>A0A922L8W7_DERFA</name>
<keyword evidence="3" id="KW-1185">Reference proteome</keyword>
<feature type="region of interest" description="Disordered" evidence="1">
    <location>
        <begin position="44"/>
        <end position="67"/>
    </location>
</feature>
<dbReference type="EMBL" id="ASGP02000001">
    <property type="protein sequence ID" value="KAH9527696.1"/>
    <property type="molecule type" value="Genomic_DNA"/>
</dbReference>
<evidence type="ECO:0000313" key="3">
    <source>
        <dbReference type="Proteomes" id="UP000790347"/>
    </source>
</evidence>
<accession>A0A922L8W7</accession>
<evidence type="ECO:0000313" key="2">
    <source>
        <dbReference type="EMBL" id="KAH9527696.1"/>
    </source>
</evidence>
<sequence length="67" mass="7515">MPQIVQSTIKTRNLSISGIFVDLLQLVAMNDWLFHRLSVHLSTKSENKPSSGSIQNDHVTTNPICDH</sequence>
<reference evidence="2" key="1">
    <citation type="submission" date="2013-05" db="EMBL/GenBank/DDBJ databases">
        <authorList>
            <person name="Yim A.K.Y."/>
            <person name="Chan T.F."/>
            <person name="Ji K.M."/>
            <person name="Liu X.Y."/>
            <person name="Zhou J.W."/>
            <person name="Li R.Q."/>
            <person name="Yang K.Y."/>
            <person name="Li J."/>
            <person name="Li M."/>
            <person name="Law P.T.W."/>
            <person name="Wu Y.L."/>
            <person name="Cai Z.L."/>
            <person name="Qin H."/>
            <person name="Bao Y."/>
            <person name="Leung R.K.K."/>
            <person name="Ng P.K.S."/>
            <person name="Zou J."/>
            <person name="Zhong X.J."/>
            <person name="Ran P.X."/>
            <person name="Zhong N.S."/>
            <person name="Liu Z.G."/>
            <person name="Tsui S.K.W."/>
        </authorList>
    </citation>
    <scope>NUCLEOTIDE SEQUENCE</scope>
    <source>
        <strain evidence="2">Derf</strain>
        <tissue evidence="2">Whole organism</tissue>
    </source>
</reference>
<dbReference type="Proteomes" id="UP000790347">
    <property type="component" value="Unassembled WGS sequence"/>
</dbReference>
<gene>
    <name evidence="2" type="ORF">DERF_001704</name>
</gene>
<proteinExistence type="predicted"/>
<dbReference type="AlphaFoldDB" id="A0A922L8W7"/>
<comment type="caution">
    <text evidence="2">The sequence shown here is derived from an EMBL/GenBank/DDBJ whole genome shotgun (WGS) entry which is preliminary data.</text>
</comment>
<evidence type="ECO:0000256" key="1">
    <source>
        <dbReference type="SAM" id="MobiDB-lite"/>
    </source>
</evidence>
<organism evidence="2 3">
    <name type="scientific">Dermatophagoides farinae</name>
    <name type="common">American house dust mite</name>
    <dbReference type="NCBI Taxonomy" id="6954"/>
    <lineage>
        <taxon>Eukaryota</taxon>
        <taxon>Metazoa</taxon>
        <taxon>Ecdysozoa</taxon>
        <taxon>Arthropoda</taxon>
        <taxon>Chelicerata</taxon>
        <taxon>Arachnida</taxon>
        <taxon>Acari</taxon>
        <taxon>Acariformes</taxon>
        <taxon>Sarcoptiformes</taxon>
        <taxon>Astigmata</taxon>
        <taxon>Psoroptidia</taxon>
        <taxon>Analgoidea</taxon>
        <taxon>Pyroglyphidae</taxon>
        <taxon>Dermatophagoidinae</taxon>
        <taxon>Dermatophagoides</taxon>
    </lineage>
</organism>
<protein>
    <submittedName>
        <fullName evidence="2">Uncharacterized protein</fullName>
    </submittedName>
</protein>